<dbReference type="Proteomes" id="UP000608071">
    <property type="component" value="Unassembled WGS sequence"/>
</dbReference>
<sequence length="567" mass="63060">MASKTTKYAVIPLLGMSLLAAGCGGGGGSASGEYKDTSNETTPITFTYFSADASPNWNRMQDAVGKKITEATGVTLNGEFAVTGGGQDRVALMAASGEYPDIISAKGEVNKLVDAGALIDLAPLIEQYAPNLQKLYGDYMDRLKYSNEDQAIYVLPTYSGVGQTYFDATGGFKLQHRVLEELGYPEIRTTEDFENALKEYVKLHPTTDGQPAIPLTLDADDWRIQITVTNPAFWATGASDDGEYYINQDTYEAMLHVKRPEEKEYFRWLNKLYNEGLLDKDSFIQKSDQYKSKIASGRVLGLIDQDWGFSDAENALKTSGKNDQTYATFPVTLSEEYLEHSFQDTGFMSGWGVGISETNPDPVRTIKFFDYLASEEGQVLINWGIEGEQYNTEDGQRVIPNDVLNEKNNNAGPFQKETGIGLYGNLAPHYGDGVKDSTGNYYTTNFPEQIVASYSDTDRKTLAEYGVSTYKELFPQEDEFPVKPWGAAFNLPVPSGSSYSVSFQKSQDIIRKRVPEAILTTPEKFDDVYQKMLDELDRAGVTEMEKEYTELVRARVELWNGSEPTTK</sequence>
<evidence type="ECO:0000313" key="2">
    <source>
        <dbReference type="EMBL" id="MBD7970657.1"/>
    </source>
</evidence>
<dbReference type="PANTHER" id="PTHR43649">
    <property type="entry name" value="ARABINOSE-BINDING PROTEIN-RELATED"/>
    <property type="match status" value="1"/>
</dbReference>
<evidence type="ECO:0000256" key="1">
    <source>
        <dbReference type="SAM" id="SignalP"/>
    </source>
</evidence>
<dbReference type="Pfam" id="PF13416">
    <property type="entry name" value="SBP_bac_8"/>
    <property type="match status" value="1"/>
</dbReference>
<dbReference type="EMBL" id="JACSQL010000014">
    <property type="protein sequence ID" value="MBD7970657.1"/>
    <property type="molecule type" value="Genomic_DNA"/>
</dbReference>
<keyword evidence="3" id="KW-1185">Reference proteome</keyword>
<dbReference type="PANTHER" id="PTHR43649:SF12">
    <property type="entry name" value="DIACETYLCHITOBIOSE BINDING PROTEIN DASA"/>
    <property type="match status" value="1"/>
</dbReference>
<protein>
    <submittedName>
        <fullName evidence="2">Extracellular solute-binding protein</fullName>
    </submittedName>
</protein>
<gene>
    <name evidence="2" type="ORF">H9647_21570</name>
</gene>
<evidence type="ECO:0000313" key="3">
    <source>
        <dbReference type="Proteomes" id="UP000608071"/>
    </source>
</evidence>
<feature type="signal peptide" evidence="1">
    <location>
        <begin position="1"/>
        <end position="20"/>
    </location>
</feature>
<keyword evidence="1" id="KW-0732">Signal</keyword>
<feature type="chain" id="PRO_5046069213" evidence="1">
    <location>
        <begin position="21"/>
        <end position="567"/>
    </location>
</feature>
<reference evidence="2 3" key="1">
    <citation type="submission" date="2020-08" db="EMBL/GenBank/DDBJ databases">
        <title>A Genomic Blueprint of the Chicken Gut Microbiome.</title>
        <authorList>
            <person name="Gilroy R."/>
            <person name="Ravi A."/>
            <person name="Getino M."/>
            <person name="Pursley I."/>
            <person name="Horton D.L."/>
            <person name="Alikhan N.-F."/>
            <person name="Baker D."/>
            <person name="Gharbi K."/>
            <person name="Hall N."/>
            <person name="Watson M."/>
            <person name="Adriaenssens E.M."/>
            <person name="Foster-Nyarko E."/>
            <person name="Jarju S."/>
            <person name="Secka A."/>
            <person name="Antonio M."/>
            <person name="Oren A."/>
            <person name="Chaudhuri R."/>
            <person name="La Ragione R.M."/>
            <person name="Hildebrand F."/>
            <person name="Pallen M.J."/>
        </authorList>
    </citation>
    <scope>NUCLEOTIDE SEQUENCE [LARGE SCALE GENOMIC DNA]</scope>
    <source>
        <strain evidence="2 3">Sa2BVA9</strain>
    </source>
</reference>
<dbReference type="InterPro" id="IPR050490">
    <property type="entry name" value="Bact_solute-bd_prot1"/>
</dbReference>
<dbReference type="PROSITE" id="PS51257">
    <property type="entry name" value="PROKAR_LIPOPROTEIN"/>
    <property type="match status" value="1"/>
</dbReference>
<organism evidence="2 3">
    <name type="scientific">Paenibacillus gallinarum</name>
    <dbReference type="NCBI Taxonomy" id="2762232"/>
    <lineage>
        <taxon>Bacteria</taxon>
        <taxon>Bacillati</taxon>
        <taxon>Bacillota</taxon>
        <taxon>Bacilli</taxon>
        <taxon>Bacillales</taxon>
        <taxon>Paenibacillaceae</taxon>
        <taxon>Paenibacillus</taxon>
    </lineage>
</organism>
<proteinExistence type="predicted"/>
<accession>A0ABR8T4F6</accession>
<dbReference type="InterPro" id="IPR006059">
    <property type="entry name" value="SBP"/>
</dbReference>
<name>A0ABR8T4F6_9BACL</name>
<dbReference type="RefSeq" id="WP_191803957.1">
    <property type="nucleotide sequence ID" value="NZ_JACSQL010000014.1"/>
</dbReference>
<comment type="caution">
    <text evidence="2">The sequence shown here is derived from an EMBL/GenBank/DDBJ whole genome shotgun (WGS) entry which is preliminary data.</text>
</comment>
<dbReference type="SUPFAM" id="SSF53850">
    <property type="entry name" value="Periplasmic binding protein-like II"/>
    <property type="match status" value="1"/>
</dbReference>
<dbReference type="Gene3D" id="3.40.190.10">
    <property type="entry name" value="Periplasmic binding protein-like II"/>
    <property type="match status" value="2"/>
</dbReference>
<dbReference type="CDD" id="cd13582">
    <property type="entry name" value="PBP2_AlgQ_like_3"/>
    <property type="match status" value="1"/>
</dbReference>